<feature type="compositionally biased region" description="Pro residues" evidence="1">
    <location>
        <begin position="43"/>
        <end position="53"/>
    </location>
</feature>
<feature type="compositionally biased region" description="Polar residues" evidence="1">
    <location>
        <begin position="165"/>
        <end position="175"/>
    </location>
</feature>
<sequence>MIAAQIVSRGRCMASRHFSASLRSCRFSTTIESNRNTTADTSSPPPPPSPPPNAKGRRHQSFVQPDIDLELGELETDLPPGFHPNLGGITRHTNDGRDSYWRPPWKNPRAEIISAEDFANRPRVTFSESFLTMHDAMAVESWMSQSDKDGMYKLYVDMMLATADQTNQSSKSSDGNNKEQQQQQQQQEQGDITNESWGVLSTNTSHEYVIRVVAQKYNVTTSRAAGVIQLQHNEEQLKKDPTFTVNHAIQAYMDNKMRDHIREIYQSYGEKDPLQFVEDPVASTGRIGRGEDTQSENMVSASELIDVDALLKKTRMQEIEKARIRIANHVYVEDVDDRTRLVPIDQEVKRLMKMDEKLKEELKVEDTATKSAQSAKKSPIRLKIPKGASPFPDNNRGFNATPETRRPRWKYAAQIINTQMLENPPGSIRGGKKAAARVKARRHGRVVEGNTLIEEGGKLRVANMAELEQTSWKHVRNESEFMFKGVKDAWLRRQLEGEVGGWGMQEEVFKVETKLIDNTEVEEGGNVDDAVEVDDVEDDEENATGEEEGETTDEE</sequence>
<organism evidence="2 3">
    <name type="scientific">Discostella pseudostelligera</name>
    <dbReference type="NCBI Taxonomy" id="259834"/>
    <lineage>
        <taxon>Eukaryota</taxon>
        <taxon>Sar</taxon>
        <taxon>Stramenopiles</taxon>
        <taxon>Ochrophyta</taxon>
        <taxon>Bacillariophyta</taxon>
        <taxon>Coscinodiscophyceae</taxon>
        <taxon>Thalassiosirophycidae</taxon>
        <taxon>Stephanodiscales</taxon>
        <taxon>Stephanodiscaceae</taxon>
        <taxon>Discostella</taxon>
    </lineage>
</organism>
<reference evidence="2 3" key="1">
    <citation type="submission" date="2024-10" db="EMBL/GenBank/DDBJ databases">
        <title>Updated reference genomes for cyclostephanoid diatoms.</title>
        <authorList>
            <person name="Roberts W.R."/>
            <person name="Alverson A.J."/>
        </authorList>
    </citation>
    <scope>NUCLEOTIDE SEQUENCE [LARGE SCALE GENOMIC DNA]</scope>
    <source>
        <strain evidence="2 3">AJA232-27</strain>
    </source>
</reference>
<feature type="region of interest" description="Disordered" evidence="1">
    <location>
        <begin position="81"/>
        <end position="102"/>
    </location>
</feature>
<gene>
    <name evidence="2" type="ORF">ACHAWU_001675</name>
</gene>
<feature type="region of interest" description="Disordered" evidence="1">
    <location>
        <begin position="34"/>
        <end position="60"/>
    </location>
</feature>
<evidence type="ECO:0000256" key="1">
    <source>
        <dbReference type="SAM" id="MobiDB-lite"/>
    </source>
</evidence>
<dbReference type="EMBL" id="JALLBG020000131">
    <property type="protein sequence ID" value="KAL3762730.1"/>
    <property type="molecule type" value="Genomic_DNA"/>
</dbReference>
<evidence type="ECO:0000313" key="2">
    <source>
        <dbReference type="EMBL" id="KAL3762730.1"/>
    </source>
</evidence>
<proteinExistence type="predicted"/>
<feature type="compositionally biased region" description="Low complexity" evidence="1">
    <location>
        <begin position="179"/>
        <end position="189"/>
    </location>
</feature>
<name>A0ABD3MF29_9STRA</name>
<feature type="region of interest" description="Disordered" evidence="1">
    <location>
        <begin position="383"/>
        <end position="404"/>
    </location>
</feature>
<dbReference type="AlphaFoldDB" id="A0ABD3MF29"/>
<feature type="region of interest" description="Disordered" evidence="1">
    <location>
        <begin position="165"/>
        <end position="194"/>
    </location>
</feature>
<comment type="caution">
    <text evidence="2">The sequence shown here is derived from an EMBL/GenBank/DDBJ whole genome shotgun (WGS) entry which is preliminary data.</text>
</comment>
<feature type="region of interest" description="Disordered" evidence="1">
    <location>
        <begin position="519"/>
        <end position="555"/>
    </location>
</feature>
<dbReference type="Proteomes" id="UP001530293">
    <property type="component" value="Unassembled WGS sequence"/>
</dbReference>
<evidence type="ECO:0000313" key="3">
    <source>
        <dbReference type="Proteomes" id="UP001530293"/>
    </source>
</evidence>
<keyword evidence="3" id="KW-1185">Reference proteome</keyword>
<protein>
    <submittedName>
        <fullName evidence="2">Uncharacterized protein</fullName>
    </submittedName>
</protein>
<accession>A0ABD3MF29</accession>